<dbReference type="Gene3D" id="3.40.50.1820">
    <property type="entry name" value="alpha/beta hydrolase"/>
    <property type="match status" value="1"/>
</dbReference>
<proteinExistence type="predicted"/>
<accession>A0ABR9FTP1</accession>
<evidence type="ECO:0000313" key="1">
    <source>
        <dbReference type="EMBL" id="MBE0461993.1"/>
    </source>
</evidence>
<comment type="caution">
    <text evidence="1">The sequence shown here is derived from an EMBL/GenBank/DDBJ whole genome shotgun (WGS) entry which is preliminary data.</text>
</comment>
<evidence type="ECO:0000313" key="2">
    <source>
        <dbReference type="Proteomes" id="UP001645038"/>
    </source>
</evidence>
<reference evidence="1 2" key="1">
    <citation type="submission" date="2020-07" db="EMBL/GenBank/DDBJ databases">
        <title>Halophilic bacteria isolated from french cheeses.</title>
        <authorList>
            <person name="Kothe C.I."/>
            <person name="Farah-Kraiem B."/>
            <person name="Renault P."/>
            <person name="Dridi B."/>
        </authorList>
    </citation>
    <scope>NUCLEOTIDE SEQUENCE [LARGE SCALE GENOMIC DNA]</scope>
    <source>
        <strain evidence="1 2">FME20</strain>
    </source>
</reference>
<name>A0ABR9FTP1_9GAMM</name>
<protein>
    <submittedName>
        <fullName evidence="1">Alpha/beta hydrolase</fullName>
    </submittedName>
</protein>
<sequence length="181" mass="19611">MMTVYLSHGLESGPGALKIQALKGIAEKFDDCEPVVMDYRGMAEPPQRLNHLLATMAKRNATPGSCVLAGSSLGGWLSAAVSAQQPLLGCFLLAPALGLPDYPETSPTIQARLTHIIHGWQDDVVLPGPVIERARLQRLSLRMVDDDHRLHASLDTILSDFERFLADCQALDQQAIQASVS</sequence>
<dbReference type="InterPro" id="IPR008886">
    <property type="entry name" value="UPF0227/Esterase_YqiA"/>
</dbReference>
<dbReference type="EMBL" id="RRZB01000001">
    <property type="protein sequence ID" value="MBE0461993.1"/>
    <property type="molecule type" value="Genomic_DNA"/>
</dbReference>
<dbReference type="Pfam" id="PF05728">
    <property type="entry name" value="UPF0227"/>
    <property type="match status" value="1"/>
</dbReference>
<organism evidence="1 2">
    <name type="scientific">Halomonas colorata</name>
    <dbReference type="NCBI Taxonomy" id="2742615"/>
    <lineage>
        <taxon>Bacteria</taxon>
        <taxon>Pseudomonadati</taxon>
        <taxon>Pseudomonadota</taxon>
        <taxon>Gammaproteobacteria</taxon>
        <taxon>Oceanospirillales</taxon>
        <taxon>Halomonadaceae</taxon>
        <taxon>Halomonas</taxon>
    </lineage>
</organism>
<dbReference type="InterPro" id="IPR029058">
    <property type="entry name" value="AB_hydrolase_fold"/>
</dbReference>
<dbReference type="RefSeq" id="WP_018917688.1">
    <property type="nucleotide sequence ID" value="NZ_RRZB01000001.1"/>
</dbReference>
<dbReference type="SUPFAM" id="SSF53474">
    <property type="entry name" value="alpha/beta-Hydrolases"/>
    <property type="match status" value="1"/>
</dbReference>
<dbReference type="Proteomes" id="UP001645038">
    <property type="component" value="Unassembled WGS sequence"/>
</dbReference>
<dbReference type="GO" id="GO:0016787">
    <property type="term" value="F:hydrolase activity"/>
    <property type="evidence" value="ECO:0007669"/>
    <property type="project" value="UniProtKB-KW"/>
</dbReference>
<keyword evidence="1" id="KW-0378">Hydrolase</keyword>
<keyword evidence="2" id="KW-1185">Reference proteome</keyword>
<gene>
    <name evidence="1" type="ORF">EI547_00785</name>
</gene>